<dbReference type="AlphaFoldDB" id="C4J2R1"/>
<organism evidence="1">
    <name type="scientific">Zea mays</name>
    <name type="common">Maize</name>
    <dbReference type="NCBI Taxonomy" id="4577"/>
    <lineage>
        <taxon>Eukaryota</taxon>
        <taxon>Viridiplantae</taxon>
        <taxon>Streptophyta</taxon>
        <taxon>Embryophyta</taxon>
        <taxon>Tracheophyta</taxon>
        <taxon>Spermatophyta</taxon>
        <taxon>Magnoliopsida</taxon>
        <taxon>Liliopsida</taxon>
        <taxon>Poales</taxon>
        <taxon>Poaceae</taxon>
        <taxon>PACMAD clade</taxon>
        <taxon>Panicoideae</taxon>
        <taxon>Andropogonodae</taxon>
        <taxon>Andropogoneae</taxon>
        <taxon>Tripsacinae</taxon>
        <taxon>Zea</taxon>
    </lineage>
</organism>
<accession>C4J2R1</accession>
<reference evidence="1" key="1">
    <citation type="journal article" date="2009" name="PLoS Genet.">
        <title>Sequencing, mapping, and analysis of 27,455 maize full-length cDNAs.</title>
        <authorList>
            <person name="Soderlund C."/>
            <person name="Descour A."/>
            <person name="Kudrna D."/>
            <person name="Bomhoff M."/>
            <person name="Boyd L."/>
            <person name="Currie J."/>
            <person name="Angelova A."/>
            <person name="Collura K."/>
            <person name="Wissotski M."/>
            <person name="Ashley E."/>
            <person name="Morrow D."/>
            <person name="Fernandes J."/>
            <person name="Walbot V."/>
            <person name="Yu Y."/>
        </authorList>
    </citation>
    <scope>NUCLEOTIDE SEQUENCE</scope>
    <source>
        <strain evidence="1">B73</strain>
    </source>
</reference>
<evidence type="ECO:0000313" key="1">
    <source>
        <dbReference type="EMBL" id="ACR35461.1"/>
    </source>
</evidence>
<proteinExistence type="evidence at transcript level"/>
<dbReference type="EMBL" id="BT085108">
    <property type="protein sequence ID" value="ACR35461.1"/>
    <property type="molecule type" value="mRNA"/>
</dbReference>
<name>C4J2R1_MAIZE</name>
<reference evidence="1" key="2">
    <citation type="submission" date="2012-06" db="EMBL/GenBank/DDBJ databases">
        <authorList>
            <person name="Yu Y."/>
            <person name="Currie J."/>
            <person name="Lomeli R."/>
            <person name="Angelova A."/>
            <person name="Collura K."/>
            <person name="Wissotski M."/>
            <person name="Campos D."/>
            <person name="Kudrna D."/>
            <person name="Golser W."/>
            <person name="Ashely E."/>
            <person name="Descour A."/>
            <person name="Fernandes J."/>
            <person name="Soderlund C."/>
            <person name="Walbot V."/>
        </authorList>
    </citation>
    <scope>NUCLEOTIDE SEQUENCE</scope>
    <source>
        <strain evidence="1">B73</strain>
    </source>
</reference>
<protein>
    <submittedName>
        <fullName evidence="1">Uncharacterized protein</fullName>
    </submittedName>
</protein>
<sequence length="53" mass="6075">MKNPPEHTGAGVLTAHRPTHIVHRLMGDRLFAHRRSWPSRCSACRRRCPSWSG</sequence>